<dbReference type="Proteomes" id="UP000054653">
    <property type="component" value="Unassembled WGS sequence"/>
</dbReference>
<dbReference type="EMBL" id="JYDI01000333">
    <property type="protein sequence ID" value="KRY45735.1"/>
    <property type="molecule type" value="Genomic_DNA"/>
</dbReference>
<protein>
    <submittedName>
        <fullName evidence="1">Uncharacterized protein</fullName>
    </submittedName>
</protein>
<reference evidence="1 2" key="1">
    <citation type="submission" date="2015-01" db="EMBL/GenBank/DDBJ databases">
        <title>Evolution of Trichinella species and genotypes.</title>
        <authorList>
            <person name="Korhonen P.K."/>
            <person name="Edoardo P."/>
            <person name="Giuseppe L.R."/>
            <person name="Gasser R.B."/>
        </authorList>
    </citation>
    <scope>NUCLEOTIDE SEQUENCE [LARGE SCALE GENOMIC DNA]</scope>
    <source>
        <strain evidence="1">ISS120</strain>
    </source>
</reference>
<sequence length="81" mass="9291">MVCLLYYFENLFVILLRPLRNVIFHLRRNYIFCTIADIKYPAGFTAIVIGSKSIQRLKIKFQSSLTKMSESPRNAEAASGC</sequence>
<name>A0A0V1C943_TRIBR</name>
<comment type="caution">
    <text evidence="1">The sequence shown here is derived from an EMBL/GenBank/DDBJ whole genome shotgun (WGS) entry which is preliminary data.</text>
</comment>
<proteinExistence type="predicted"/>
<gene>
    <name evidence="1" type="ORF">T03_6201</name>
</gene>
<accession>A0A0V1C943</accession>
<dbReference type="AlphaFoldDB" id="A0A0V1C943"/>
<evidence type="ECO:0000313" key="1">
    <source>
        <dbReference type="EMBL" id="KRY45735.1"/>
    </source>
</evidence>
<evidence type="ECO:0000313" key="2">
    <source>
        <dbReference type="Proteomes" id="UP000054653"/>
    </source>
</evidence>
<keyword evidence="2" id="KW-1185">Reference proteome</keyword>
<organism evidence="1 2">
    <name type="scientific">Trichinella britovi</name>
    <name type="common">Parasitic roundworm</name>
    <dbReference type="NCBI Taxonomy" id="45882"/>
    <lineage>
        <taxon>Eukaryota</taxon>
        <taxon>Metazoa</taxon>
        <taxon>Ecdysozoa</taxon>
        <taxon>Nematoda</taxon>
        <taxon>Enoplea</taxon>
        <taxon>Dorylaimia</taxon>
        <taxon>Trichinellida</taxon>
        <taxon>Trichinellidae</taxon>
        <taxon>Trichinella</taxon>
    </lineage>
</organism>